<evidence type="ECO:0000313" key="1">
    <source>
        <dbReference type="EMBL" id="CUQ12053.1"/>
    </source>
</evidence>
<accession>A0A174TPL3</accession>
<organism evidence="1 2">
    <name type="scientific">Anaerotruncus colihominis</name>
    <dbReference type="NCBI Taxonomy" id="169435"/>
    <lineage>
        <taxon>Bacteria</taxon>
        <taxon>Bacillati</taxon>
        <taxon>Bacillota</taxon>
        <taxon>Clostridia</taxon>
        <taxon>Eubacteriales</taxon>
        <taxon>Oscillospiraceae</taxon>
        <taxon>Anaerotruncus</taxon>
    </lineage>
</organism>
<dbReference type="AlphaFoldDB" id="A0A174TPL3"/>
<evidence type="ECO:0000313" key="2">
    <source>
        <dbReference type="Proteomes" id="UP000095765"/>
    </source>
</evidence>
<name>A0A174TPL3_9FIRM</name>
<sequence>MKFYFTYGTDGQPFVGGWTEVEAPTARAAAFAFRTFHPDKTEGLLNCSDMYPQAVFERTEMFQEGNFGHRCRETIILRREAANT</sequence>
<gene>
    <name evidence="1" type="ORF">ERS852551_03194</name>
</gene>
<dbReference type="Proteomes" id="UP000095765">
    <property type="component" value="Unassembled WGS sequence"/>
</dbReference>
<dbReference type="OrthoDB" id="1862864at2"/>
<dbReference type="RefSeq" id="WP_055245904.1">
    <property type="nucleotide sequence ID" value="NZ_CZBE01000027.1"/>
</dbReference>
<proteinExistence type="predicted"/>
<reference evidence="1 2" key="1">
    <citation type="submission" date="2015-09" db="EMBL/GenBank/DDBJ databases">
        <authorList>
            <consortium name="Pathogen Informatics"/>
        </authorList>
    </citation>
    <scope>NUCLEOTIDE SEQUENCE [LARGE SCALE GENOMIC DNA]</scope>
    <source>
        <strain evidence="1 2">2789STDY5834939</strain>
    </source>
</reference>
<dbReference type="EMBL" id="CZBE01000027">
    <property type="protein sequence ID" value="CUQ12053.1"/>
    <property type="molecule type" value="Genomic_DNA"/>
</dbReference>
<protein>
    <submittedName>
        <fullName evidence="1">Uncharacterized protein</fullName>
    </submittedName>
</protein>